<comment type="caution">
    <text evidence="6">The sequence shown here is derived from an EMBL/GenBank/DDBJ whole genome shotgun (WGS) entry which is preliminary data.</text>
</comment>
<dbReference type="Pfam" id="PF00781">
    <property type="entry name" value="DAGK_cat"/>
    <property type="match status" value="1"/>
</dbReference>
<dbReference type="PANTHER" id="PTHR12358:SF54">
    <property type="entry name" value="SPHINGOSINE KINASE RELATED PROTEIN"/>
    <property type="match status" value="1"/>
</dbReference>
<dbReference type="InterPro" id="IPR017438">
    <property type="entry name" value="ATP-NAD_kinase_N"/>
</dbReference>
<keyword evidence="7" id="KW-1185">Reference proteome</keyword>
<sequence>MHVLLNAHAGGDADIARQAIRLHPDATLIEAEDLAEAAETAARAGADVVVAAGGDGTVHAVANGLMRVGSSGADRPAFGVLPMGTGNDFARTLAMPLDLLTANQLDLLATGERRTMDLIHVGCTSEGECYAVNACSGGFTGQIDEEVTPELKAAWGPLAYTIGTLKALPEMEHYRTTVAWDDEEPEDVRAFNVLVANGRTIGGGTPVAPHANPEDGLLDIVVVREGGALDIARLTAKAYATADYTEDDKIIHRRVRRVTVASEPGMLFNVDGEAHTREPVTFEVVPGALRVVVGPDYTARPA</sequence>
<dbReference type="SMART" id="SM00046">
    <property type="entry name" value="DAGKc"/>
    <property type="match status" value="1"/>
</dbReference>
<reference evidence="6 7" key="1">
    <citation type="submission" date="2016-11" db="EMBL/GenBank/DDBJ databases">
        <title>Study of marine rhodopsin-containing bacteria.</title>
        <authorList>
            <person name="Yoshizawa S."/>
            <person name="Kumagai Y."/>
            <person name="Kogure K."/>
        </authorList>
    </citation>
    <scope>NUCLEOTIDE SEQUENCE [LARGE SCALE GENOMIC DNA]</scope>
    <source>
        <strain evidence="6 7">SG-29</strain>
    </source>
</reference>
<dbReference type="InterPro" id="IPR005218">
    <property type="entry name" value="Diacylglycerol/lipid_kinase"/>
</dbReference>
<evidence type="ECO:0000313" key="7">
    <source>
        <dbReference type="Proteomes" id="UP000216446"/>
    </source>
</evidence>
<dbReference type="AlphaFoldDB" id="A0A259TVS6"/>
<keyword evidence="2" id="KW-0547">Nucleotide-binding</keyword>
<dbReference type="InterPro" id="IPR045540">
    <property type="entry name" value="YegS/DAGK_C"/>
</dbReference>
<proteinExistence type="predicted"/>
<keyword evidence="1" id="KW-0808">Transferase</keyword>
<evidence type="ECO:0000256" key="1">
    <source>
        <dbReference type="ARBA" id="ARBA00022679"/>
    </source>
</evidence>
<dbReference type="InterPro" id="IPR001206">
    <property type="entry name" value="Diacylglycerol_kinase_cat_dom"/>
</dbReference>
<keyword evidence="4" id="KW-0067">ATP-binding</keyword>
<protein>
    <recommendedName>
        <fullName evidence="5">DAGKc domain-containing protein</fullName>
    </recommendedName>
</protein>
<accession>A0A259TVS6</accession>
<feature type="domain" description="DAGKc" evidence="5">
    <location>
        <begin position="1"/>
        <end position="125"/>
    </location>
</feature>
<dbReference type="PROSITE" id="PS50146">
    <property type="entry name" value="DAGK"/>
    <property type="match status" value="1"/>
</dbReference>
<dbReference type="InterPro" id="IPR050187">
    <property type="entry name" value="Lipid_Phosphate_FormReg"/>
</dbReference>
<dbReference type="NCBIfam" id="TIGR00147">
    <property type="entry name" value="YegS/Rv2252/BmrU family lipid kinase"/>
    <property type="match status" value="1"/>
</dbReference>
<dbReference type="GO" id="GO:0005524">
    <property type="term" value="F:ATP binding"/>
    <property type="evidence" value="ECO:0007669"/>
    <property type="project" value="UniProtKB-KW"/>
</dbReference>
<keyword evidence="3" id="KW-0418">Kinase</keyword>
<dbReference type="GO" id="GO:0016301">
    <property type="term" value="F:kinase activity"/>
    <property type="evidence" value="ECO:0007669"/>
    <property type="project" value="UniProtKB-KW"/>
</dbReference>
<evidence type="ECO:0000313" key="6">
    <source>
        <dbReference type="EMBL" id="OZC01684.1"/>
    </source>
</evidence>
<evidence type="ECO:0000256" key="3">
    <source>
        <dbReference type="ARBA" id="ARBA00022777"/>
    </source>
</evidence>
<organism evidence="6 7">
    <name type="scientific">Rubricoccus marinus</name>
    <dbReference type="NCBI Taxonomy" id="716817"/>
    <lineage>
        <taxon>Bacteria</taxon>
        <taxon>Pseudomonadati</taxon>
        <taxon>Rhodothermota</taxon>
        <taxon>Rhodothermia</taxon>
        <taxon>Rhodothermales</taxon>
        <taxon>Rubricoccaceae</taxon>
        <taxon>Rubricoccus</taxon>
    </lineage>
</organism>
<dbReference type="RefSeq" id="WP_179270952.1">
    <property type="nucleotide sequence ID" value="NZ_MQWB01000001.1"/>
</dbReference>
<dbReference type="Pfam" id="PF19279">
    <property type="entry name" value="YegS_C"/>
    <property type="match status" value="1"/>
</dbReference>
<dbReference type="SUPFAM" id="SSF111331">
    <property type="entry name" value="NAD kinase/diacylglycerol kinase-like"/>
    <property type="match status" value="1"/>
</dbReference>
<evidence type="ECO:0000256" key="2">
    <source>
        <dbReference type="ARBA" id="ARBA00022741"/>
    </source>
</evidence>
<dbReference type="Gene3D" id="2.60.200.40">
    <property type="match status" value="1"/>
</dbReference>
<dbReference type="Proteomes" id="UP000216446">
    <property type="component" value="Unassembled WGS sequence"/>
</dbReference>
<dbReference type="Gene3D" id="3.40.50.10330">
    <property type="entry name" value="Probable inorganic polyphosphate/atp-NAD kinase, domain 1"/>
    <property type="match status" value="1"/>
</dbReference>
<dbReference type="InParanoid" id="A0A259TVS6"/>
<dbReference type="FunCoup" id="A0A259TVS6">
    <property type="interactions" value="365"/>
</dbReference>
<evidence type="ECO:0000259" key="5">
    <source>
        <dbReference type="PROSITE" id="PS50146"/>
    </source>
</evidence>
<evidence type="ECO:0000256" key="4">
    <source>
        <dbReference type="ARBA" id="ARBA00022840"/>
    </source>
</evidence>
<name>A0A259TVS6_9BACT</name>
<dbReference type="PANTHER" id="PTHR12358">
    <property type="entry name" value="SPHINGOSINE KINASE"/>
    <property type="match status" value="1"/>
</dbReference>
<dbReference type="GO" id="GO:0008654">
    <property type="term" value="P:phospholipid biosynthetic process"/>
    <property type="evidence" value="ECO:0007669"/>
    <property type="project" value="InterPro"/>
</dbReference>
<dbReference type="EMBL" id="MQWB01000001">
    <property type="protein sequence ID" value="OZC01684.1"/>
    <property type="molecule type" value="Genomic_DNA"/>
</dbReference>
<dbReference type="InterPro" id="IPR016064">
    <property type="entry name" value="NAD/diacylglycerol_kinase_sf"/>
</dbReference>
<gene>
    <name evidence="6" type="ORF">BSZ36_01010</name>
</gene>